<evidence type="ECO:0000256" key="1">
    <source>
        <dbReference type="SAM" id="Phobius"/>
    </source>
</evidence>
<protein>
    <submittedName>
        <fullName evidence="2">Uncharacterized protein</fullName>
    </submittedName>
</protein>
<proteinExistence type="predicted"/>
<keyword evidence="1" id="KW-1133">Transmembrane helix</keyword>
<evidence type="ECO:0000313" key="2">
    <source>
        <dbReference type="EMBL" id="OHA93377.1"/>
    </source>
</evidence>
<dbReference type="EMBL" id="MHVL01000021">
    <property type="protein sequence ID" value="OHA93377.1"/>
    <property type="molecule type" value="Genomic_DNA"/>
</dbReference>
<gene>
    <name evidence="2" type="ORF">A2W58_00780</name>
</gene>
<feature type="transmembrane region" description="Helical" evidence="1">
    <location>
        <begin position="176"/>
        <end position="197"/>
    </location>
</feature>
<evidence type="ECO:0000313" key="3">
    <source>
        <dbReference type="Proteomes" id="UP000179264"/>
    </source>
</evidence>
<reference evidence="2 3" key="1">
    <citation type="journal article" date="2016" name="Nat. Commun.">
        <title>Thousands of microbial genomes shed light on interconnected biogeochemical processes in an aquifer system.</title>
        <authorList>
            <person name="Anantharaman K."/>
            <person name="Brown C.T."/>
            <person name="Hug L.A."/>
            <person name="Sharon I."/>
            <person name="Castelle C.J."/>
            <person name="Probst A.J."/>
            <person name="Thomas B.C."/>
            <person name="Singh A."/>
            <person name="Wilkins M.J."/>
            <person name="Karaoz U."/>
            <person name="Brodie E.L."/>
            <person name="Williams K.H."/>
            <person name="Hubbard S.S."/>
            <person name="Banfield J.F."/>
        </authorList>
    </citation>
    <scope>NUCLEOTIDE SEQUENCE [LARGE SCALE GENOMIC DNA]</scope>
</reference>
<name>A0A1G2T7X0_9BACT</name>
<feature type="transmembrane region" description="Helical" evidence="1">
    <location>
        <begin position="96"/>
        <end position="119"/>
    </location>
</feature>
<keyword evidence="1" id="KW-0812">Transmembrane</keyword>
<feature type="transmembrane region" description="Helical" evidence="1">
    <location>
        <begin position="131"/>
        <end position="156"/>
    </location>
</feature>
<feature type="transmembrane region" description="Helical" evidence="1">
    <location>
        <begin position="57"/>
        <end position="76"/>
    </location>
</feature>
<dbReference type="Proteomes" id="UP000179264">
    <property type="component" value="Unassembled WGS sequence"/>
</dbReference>
<sequence>MKSAVFTIPIKKWQKSAKRGVGNIRVAILKSRLMPKKIKMQRINWHKIALKKHLKDVFSSGITYAILALVFLLWRFALGYQFEWQSIEPFQQPSIFIRVFYSAFTFLTLGYLLYIAYFYKVLHDILVKSMGLWSLYNGIKAIVWAFLMFVSYQYIVPWLFSVLNAGVSILFNIANLVLYALPPVGISLVLSVIYFLLKNENRKTS</sequence>
<keyword evidence="1" id="KW-0472">Membrane</keyword>
<organism evidence="2 3">
    <name type="scientific">Candidatus Zambryskibacteria bacterium RIFCSPHIGHO2_02_38_10.5</name>
    <dbReference type="NCBI Taxonomy" id="1802742"/>
    <lineage>
        <taxon>Bacteria</taxon>
        <taxon>Candidatus Zambryskiibacteriota</taxon>
    </lineage>
</organism>
<accession>A0A1G2T7X0</accession>
<dbReference type="AlphaFoldDB" id="A0A1G2T7X0"/>
<comment type="caution">
    <text evidence="2">The sequence shown here is derived from an EMBL/GenBank/DDBJ whole genome shotgun (WGS) entry which is preliminary data.</text>
</comment>